<evidence type="ECO:0000313" key="1">
    <source>
        <dbReference type="EMBL" id="ORA01537.1"/>
    </source>
</evidence>
<comment type="caution">
    <text evidence="1">The sequence shown here is derived from an EMBL/GenBank/DDBJ whole genome shotgun (WGS) entry which is preliminary data.</text>
</comment>
<keyword evidence="2" id="KW-1185">Reference proteome</keyword>
<dbReference type="EMBL" id="MVHJ01000049">
    <property type="protein sequence ID" value="ORA01537.1"/>
    <property type="molecule type" value="Genomic_DNA"/>
</dbReference>
<gene>
    <name evidence="1" type="ORF">BST17_27915</name>
</gene>
<dbReference type="STRING" id="564198.BST17_27915"/>
<dbReference type="AlphaFoldDB" id="A0A1W9YNG4"/>
<dbReference type="Proteomes" id="UP000192366">
    <property type="component" value="Unassembled WGS sequence"/>
</dbReference>
<protein>
    <submittedName>
        <fullName evidence="1">Uncharacterized protein</fullName>
    </submittedName>
</protein>
<sequence length="210" mass="24207">MVVSARVIDQFPSGYRRIVSAWYQWQGYYLWSRGRRPGDDNRAPAKWETAEQVFWGAKPPQLRDDGVFVFSSAAGDLKYLVVTEPEAFFIDVEERGSAQRYWMFRRFDDLEKYLLFLISQDALTDAFDGSLRARWRRQGVDPRVRLAQPDPENFPGRMSITVVGESAPRCWMGRGDAITFSHGIVISYEELDRLAREGVPDEGFEVADVH</sequence>
<reference evidence="1 2" key="1">
    <citation type="submission" date="2017-02" db="EMBL/GenBank/DDBJ databases">
        <title>The new phylogeny of genus Mycobacterium.</title>
        <authorList>
            <person name="Tortoli E."/>
            <person name="Trovato A."/>
            <person name="Cirillo D.M."/>
        </authorList>
    </citation>
    <scope>NUCLEOTIDE SEQUENCE [LARGE SCALE GENOMIC DNA]</scope>
    <source>
        <strain evidence="1 2">DSM 45578</strain>
    </source>
</reference>
<evidence type="ECO:0000313" key="2">
    <source>
        <dbReference type="Proteomes" id="UP000192366"/>
    </source>
</evidence>
<accession>A0A1W9YNG4</accession>
<proteinExistence type="predicted"/>
<organism evidence="1 2">
    <name type="scientific">Mycolicibacterium bacteremicum</name>
    <name type="common">Mycobacterium bacteremicum</name>
    <dbReference type="NCBI Taxonomy" id="564198"/>
    <lineage>
        <taxon>Bacteria</taxon>
        <taxon>Bacillati</taxon>
        <taxon>Actinomycetota</taxon>
        <taxon>Actinomycetes</taxon>
        <taxon>Mycobacteriales</taxon>
        <taxon>Mycobacteriaceae</taxon>
        <taxon>Mycolicibacterium</taxon>
    </lineage>
</organism>
<name>A0A1W9YNG4_MYCBA</name>